<dbReference type="Proteomes" id="UP000199664">
    <property type="component" value="Unassembled WGS sequence"/>
</dbReference>
<accession>A0A1H7UL82</accession>
<dbReference type="PANTHER" id="PTHR13794:SF58">
    <property type="entry name" value="MITOCHONDRIAL ENOLASE SUPERFAMILY MEMBER 1"/>
    <property type="match status" value="1"/>
</dbReference>
<dbReference type="InterPro" id="IPR013342">
    <property type="entry name" value="Mandelate_racemase_C"/>
</dbReference>
<evidence type="ECO:0000256" key="3">
    <source>
        <dbReference type="ARBA" id="ARBA00022842"/>
    </source>
</evidence>
<dbReference type="CDD" id="cd03316">
    <property type="entry name" value="MR_like"/>
    <property type="match status" value="1"/>
</dbReference>
<keyword evidence="2" id="KW-0479">Metal-binding</keyword>
<dbReference type="InterPro" id="IPR029017">
    <property type="entry name" value="Enolase-like_N"/>
</dbReference>
<protein>
    <submittedName>
        <fullName evidence="5">L-alanine-DL-glutamate epimerase</fullName>
    </submittedName>
</protein>
<sequence length="376" mass="41130">MAKIVSVDVLQADLKPKVKRTDAVQSFELQETPLVRITDADGVTGTGYSYTIGTGGSSVCKLIDDHLAPVLIGRDAEEIEGLWRTLFYRVHATTVGAITSIALAAIDTALWDLRARKAGLPLHRLAGGAKNAIDLYYTEGGWLHMDEAELVDEAVKAKERGFGGTKVKVGRPHVAEDVKRLSAVRDKVGFGWEIMTDANQGLSLDEAIRRARHYEKLDVAWFEEPIHADDVGGHRRLSQSTTVPIAVGESMYSLSQFKDYLEAGACSIVQVDVGRIGGITPWLKVAHMAEAFNVPVCPHFLMEIHLGLCCAVPNSRWLEYIPQLDLVTSSPIRIENGKAIPSDQPGLGIDWDWQALERTIVHRRSHGAAPALRTGA</sequence>
<dbReference type="AlphaFoldDB" id="A0A1H7UL82"/>
<feature type="domain" description="Mandelate racemase/muconate lactonizing enzyme C-terminal" evidence="4">
    <location>
        <begin position="147"/>
        <end position="244"/>
    </location>
</feature>
<keyword evidence="6" id="KW-1185">Reference proteome</keyword>
<dbReference type="STRING" id="1036779.SAMN04515666_106325"/>
<dbReference type="RefSeq" id="WP_091837868.1">
    <property type="nucleotide sequence ID" value="NZ_FOAN01000006.1"/>
</dbReference>
<organism evidence="5 6">
    <name type="scientific">Bosea lupini</name>
    <dbReference type="NCBI Taxonomy" id="1036779"/>
    <lineage>
        <taxon>Bacteria</taxon>
        <taxon>Pseudomonadati</taxon>
        <taxon>Pseudomonadota</taxon>
        <taxon>Alphaproteobacteria</taxon>
        <taxon>Hyphomicrobiales</taxon>
        <taxon>Boseaceae</taxon>
        <taxon>Bosea</taxon>
    </lineage>
</organism>
<reference evidence="6" key="1">
    <citation type="submission" date="2016-10" db="EMBL/GenBank/DDBJ databases">
        <authorList>
            <person name="Varghese N."/>
            <person name="Submissions S."/>
        </authorList>
    </citation>
    <scope>NUCLEOTIDE SEQUENCE [LARGE SCALE GENOMIC DNA]</scope>
    <source>
        <strain evidence="6">LMG 26383,CCUG 61248,R- 45681</strain>
    </source>
</reference>
<evidence type="ECO:0000313" key="6">
    <source>
        <dbReference type="Proteomes" id="UP000199664"/>
    </source>
</evidence>
<dbReference type="InterPro" id="IPR013341">
    <property type="entry name" value="Mandelate_racemase_N_dom"/>
</dbReference>
<dbReference type="Pfam" id="PF13378">
    <property type="entry name" value="MR_MLE_C"/>
    <property type="match status" value="1"/>
</dbReference>
<evidence type="ECO:0000259" key="4">
    <source>
        <dbReference type="SMART" id="SM00922"/>
    </source>
</evidence>
<dbReference type="SFLD" id="SFLDG00179">
    <property type="entry name" value="mandelate_racemase"/>
    <property type="match status" value="1"/>
</dbReference>
<dbReference type="SMART" id="SM00922">
    <property type="entry name" value="MR_MLE"/>
    <property type="match status" value="1"/>
</dbReference>
<dbReference type="SUPFAM" id="SSF54826">
    <property type="entry name" value="Enolase N-terminal domain-like"/>
    <property type="match status" value="1"/>
</dbReference>
<dbReference type="OrthoDB" id="9802699at2"/>
<name>A0A1H7UL82_9HYPH</name>
<dbReference type="PANTHER" id="PTHR13794">
    <property type="entry name" value="ENOLASE SUPERFAMILY, MANDELATE RACEMASE"/>
    <property type="match status" value="1"/>
</dbReference>
<dbReference type="InterPro" id="IPR036849">
    <property type="entry name" value="Enolase-like_C_sf"/>
</dbReference>
<dbReference type="Pfam" id="PF02746">
    <property type="entry name" value="MR_MLE_N"/>
    <property type="match status" value="1"/>
</dbReference>
<evidence type="ECO:0000256" key="1">
    <source>
        <dbReference type="ARBA" id="ARBA00001946"/>
    </source>
</evidence>
<dbReference type="GO" id="GO:0016836">
    <property type="term" value="F:hydro-lyase activity"/>
    <property type="evidence" value="ECO:0007669"/>
    <property type="project" value="TreeGrafter"/>
</dbReference>
<dbReference type="SUPFAM" id="SSF51604">
    <property type="entry name" value="Enolase C-terminal domain-like"/>
    <property type="match status" value="1"/>
</dbReference>
<dbReference type="Gene3D" id="3.30.390.10">
    <property type="entry name" value="Enolase-like, N-terminal domain"/>
    <property type="match status" value="1"/>
</dbReference>
<comment type="cofactor">
    <cofactor evidence="1">
        <name>Mg(2+)</name>
        <dbReference type="ChEBI" id="CHEBI:18420"/>
    </cofactor>
</comment>
<evidence type="ECO:0000256" key="2">
    <source>
        <dbReference type="ARBA" id="ARBA00022723"/>
    </source>
</evidence>
<dbReference type="EMBL" id="FOAN01000006">
    <property type="protein sequence ID" value="SEL97773.1"/>
    <property type="molecule type" value="Genomic_DNA"/>
</dbReference>
<gene>
    <name evidence="5" type="ORF">SAMN04515666_106325</name>
</gene>
<dbReference type="SFLD" id="SFLDS00001">
    <property type="entry name" value="Enolase"/>
    <property type="match status" value="1"/>
</dbReference>
<keyword evidence="3" id="KW-0460">Magnesium</keyword>
<dbReference type="GO" id="GO:0016052">
    <property type="term" value="P:carbohydrate catabolic process"/>
    <property type="evidence" value="ECO:0007669"/>
    <property type="project" value="TreeGrafter"/>
</dbReference>
<proteinExistence type="predicted"/>
<dbReference type="InterPro" id="IPR029065">
    <property type="entry name" value="Enolase_C-like"/>
</dbReference>
<dbReference type="GO" id="GO:0000287">
    <property type="term" value="F:magnesium ion binding"/>
    <property type="evidence" value="ECO:0007669"/>
    <property type="project" value="TreeGrafter"/>
</dbReference>
<dbReference type="Gene3D" id="3.20.20.120">
    <property type="entry name" value="Enolase-like C-terminal domain"/>
    <property type="match status" value="1"/>
</dbReference>
<dbReference type="InterPro" id="IPR046945">
    <property type="entry name" value="RHMD-like"/>
</dbReference>
<evidence type="ECO:0000313" key="5">
    <source>
        <dbReference type="EMBL" id="SEL97773.1"/>
    </source>
</evidence>